<accession>A0A0E0Q5R5</accession>
<dbReference type="AlphaFoldDB" id="A0A0E0Q5R5"/>
<reference evidence="3" key="1">
    <citation type="submission" date="2013-06" db="EMBL/GenBank/DDBJ databases">
        <authorList>
            <person name="Zhao Q."/>
        </authorList>
    </citation>
    <scope>NUCLEOTIDE SEQUENCE</scope>
    <source>
        <strain evidence="3">cv. W1943</strain>
    </source>
</reference>
<dbReference type="Gramene" id="ORUFI07G07660.1">
    <property type="protein sequence ID" value="ORUFI07G07660.1"/>
    <property type="gene ID" value="ORUFI07G07660"/>
</dbReference>
<reference evidence="2" key="2">
    <citation type="submission" date="2015-06" db="UniProtKB">
        <authorList>
            <consortium name="EnsemblPlants"/>
        </authorList>
    </citation>
    <scope>IDENTIFICATION</scope>
</reference>
<dbReference type="EnsemblPlants" id="ORUFI07G07660.1">
    <property type="protein sequence ID" value="ORUFI07G07660.1"/>
    <property type="gene ID" value="ORUFI07G07660"/>
</dbReference>
<sequence>MAHPSPSLLFLSQIRWVTGCEVVSGRAAVGLSIEAESELLVVASSATMTLNKRPGNEARGWRWSILREPRFWRPRVMLSKLLAFGKLGNDDFCEVSIVAFFSFYV</sequence>
<organism evidence="2 3">
    <name type="scientific">Oryza rufipogon</name>
    <name type="common">Brownbeard rice</name>
    <name type="synonym">Asian wild rice</name>
    <dbReference type="NCBI Taxonomy" id="4529"/>
    <lineage>
        <taxon>Eukaryota</taxon>
        <taxon>Viridiplantae</taxon>
        <taxon>Streptophyta</taxon>
        <taxon>Embryophyta</taxon>
        <taxon>Tracheophyta</taxon>
        <taxon>Spermatophyta</taxon>
        <taxon>Magnoliopsida</taxon>
        <taxon>Liliopsida</taxon>
        <taxon>Poales</taxon>
        <taxon>Poaceae</taxon>
        <taxon>BOP clade</taxon>
        <taxon>Oryzoideae</taxon>
        <taxon>Oryzeae</taxon>
        <taxon>Oryzinae</taxon>
        <taxon>Oryza</taxon>
    </lineage>
</organism>
<feature type="signal peptide" evidence="1">
    <location>
        <begin position="1"/>
        <end position="19"/>
    </location>
</feature>
<name>A0A0E0Q5R5_ORYRU</name>
<evidence type="ECO:0000313" key="3">
    <source>
        <dbReference type="Proteomes" id="UP000008022"/>
    </source>
</evidence>
<proteinExistence type="predicted"/>
<protein>
    <recommendedName>
        <fullName evidence="4">DUF3778 domain-containing protein</fullName>
    </recommendedName>
</protein>
<dbReference type="Proteomes" id="UP000008022">
    <property type="component" value="Unassembled WGS sequence"/>
</dbReference>
<evidence type="ECO:0000313" key="2">
    <source>
        <dbReference type="EnsemblPlants" id="ORUFI07G07660.1"/>
    </source>
</evidence>
<evidence type="ECO:0008006" key="4">
    <source>
        <dbReference type="Google" id="ProtNLM"/>
    </source>
</evidence>
<evidence type="ECO:0000256" key="1">
    <source>
        <dbReference type="SAM" id="SignalP"/>
    </source>
</evidence>
<keyword evidence="3" id="KW-1185">Reference proteome</keyword>
<feature type="chain" id="PRO_5002370883" description="DUF3778 domain-containing protein" evidence="1">
    <location>
        <begin position="20"/>
        <end position="105"/>
    </location>
</feature>
<dbReference type="HOGENOM" id="CLU_160971_0_0_1"/>
<keyword evidence="1" id="KW-0732">Signal</keyword>